<reference evidence="7 8" key="1">
    <citation type="journal article" date="2018" name="IMA Fungus">
        <title>IMA Genome-F 9: Draft genome sequence of Annulohypoxylon stygium, Aspergillus mulundensis, Berkeleyomyces basicola (syn. Thielaviopsis basicola), Ceratocystis smalleyi, two Cercospora beticola strains, Coleophoma cylindrospora, Fusarium fracticaudum, Phialophora cf. hyalina, and Morchella septimelata.</title>
        <authorList>
            <person name="Wingfield B.D."/>
            <person name="Bills G.F."/>
            <person name="Dong Y."/>
            <person name="Huang W."/>
            <person name="Nel W.J."/>
            <person name="Swalarsk-Parry B.S."/>
            <person name="Vaghefi N."/>
            <person name="Wilken P.M."/>
            <person name="An Z."/>
            <person name="de Beer Z.W."/>
            <person name="De Vos L."/>
            <person name="Chen L."/>
            <person name="Duong T.A."/>
            <person name="Gao Y."/>
            <person name="Hammerbacher A."/>
            <person name="Kikkert J.R."/>
            <person name="Li Y."/>
            <person name="Li H."/>
            <person name="Li K."/>
            <person name="Li Q."/>
            <person name="Liu X."/>
            <person name="Ma X."/>
            <person name="Naidoo K."/>
            <person name="Pethybridge S.J."/>
            <person name="Sun J."/>
            <person name="Steenkamp E.T."/>
            <person name="van der Nest M.A."/>
            <person name="van Wyk S."/>
            <person name="Wingfield M.J."/>
            <person name="Xiong C."/>
            <person name="Yue Q."/>
            <person name="Zhang X."/>
        </authorList>
    </citation>
    <scope>NUCLEOTIDE SEQUENCE [LARGE SCALE GENOMIC DNA]</scope>
    <source>
        <strain evidence="7 8">DSM 5745</strain>
    </source>
</reference>
<evidence type="ECO:0000256" key="5">
    <source>
        <dbReference type="SAM" id="MobiDB-lite"/>
    </source>
</evidence>
<organism evidence="7 8">
    <name type="scientific">Aspergillus mulundensis</name>
    <dbReference type="NCBI Taxonomy" id="1810919"/>
    <lineage>
        <taxon>Eukaryota</taxon>
        <taxon>Fungi</taxon>
        <taxon>Dikarya</taxon>
        <taxon>Ascomycota</taxon>
        <taxon>Pezizomycotina</taxon>
        <taxon>Eurotiomycetes</taxon>
        <taxon>Eurotiomycetidae</taxon>
        <taxon>Eurotiales</taxon>
        <taxon>Aspergillaceae</taxon>
        <taxon>Aspergillus</taxon>
        <taxon>Aspergillus subgen. Nidulantes</taxon>
    </lineage>
</organism>
<dbReference type="PROSITE" id="PS00108">
    <property type="entry name" value="PROTEIN_KINASE_ST"/>
    <property type="match status" value="1"/>
</dbReference>
<evidence type="ECO:0000259" key="6">
    <source>
        <dbReference type="PROSITE" id="PS50011"/>
    </source>
</evidence>
<protein>
    <recommendedName>
        <fullName evidence="6">Protein kinase domain-containing protein</fullName>
    </recommendedName>
</protein>
<evidence type="ECO:0000256" key="1">
    <source>
        <dbReference type="ARBA" id="ARBA00022679"/>
    </source>
</evidence>
<accession>A0A3D8SKC3</accession>
<dbReference type="SUPFAM" id="SSF56112">
    <property type="entry name" value="Protein kinase-like (PK-like)"/>
    <property type="match status" value="1"/>
</dbReference>
<proteinExistence type="predicted"/>
<dbReference type="GeneID" id="38113738"/>
<dbReference type="InterPro" id="IPR000719">
    <property type="entry name" value="Prot_kinase_dom"/>
</dbReference>
<dbReference type="InterPro" id="IPR011009">
    <property type="entry name" value="Kinase-like_dom_sf"/>
</dbReference>
<dbReference type="PANTHER" id="PTHR44329:SF288">
    <property type="entry name" value="MITOGEN-ACTIVATED PROTEIN KINASE KINASE KINASE 20"/>
    <property type="match status" value="1"/>
</dbReference>
<feature type="compositionally biased region" description="Polar residues" evidence="5">
    <location>
        <begin position="39"/>
        <end position="59"/>
    </location>
</feature>
<dbReference type="SMART" id="SM00220">
    <property type="entry name" value="S_TKc"/>
    <property type="match status" value="1"/>
</dbReference>
<evidence type="ECO:0000313" key="7">
    <source>
        <dbReference type="EMBL" id="RDW86726.1"/>
    </source>
</evidence>
<feature type="domain" description="Protein kinase" evidence="6">
    <location>
        <begin position="74"/>
        <end position="392"/>
    </location>
</feature>
<keyword evidence="1" id="KW-0808">Transferase</keyword>
<comment type="caution">
    <text evidence="7">The sequence shown here is derived from an EMBL/GenBank/DDBJ whole genome shotgun (WGS) entry which is preliminary data.</text>
</comment>
<dbReference type="STRING" id="1810919.A0A3D8SKC3"/>
<evidence type="ECO:0000256" key="3">
    <source>
        <dbReference type="ARBA" id="ARBA00022777"/>
    </source>
</evidence>
<keyword evidence="3" id="KW-0418">Kinase</keyword>
<dbReference type="InterPro" id="IPR008271">
    <property type="entry name" value="Ser/Thr_kinase_AS"/>
</dbReference>
<sequence length="392" mass="42255">MATYMPMQLSISTKPHGAVTTPGLGLTPPVTPTIEDRANSSTIPSPLSGTCSDSEAVSSPPQFLDELEYQRDENGRLVTFGDGAWSVVYKAFASPRAINPTRPFTPPSSPNPAGRLVAVKSPGRGDARPVLYAEALALTRASSTPGSENYIVPFLGFINASSSIVMSAIPLSLSSYIEDKARIMRQNFTTRTMYDPVIGMPQWHDLAKQLIKSLDWLHNQAQIVHADIKPQNILLRPRISLDDDKESTEFPYEPLFADFSSSHSISTTGTQIPSSACLSATTIPFTAPELLSVLKNPDAVPEPSSDVFSLAVTLLGAATGDILIYPPGLHPMQRQMLGQQGHLIISNARQSGNNGTRVPKNGLVEKLLQPAVSKNPAERVTARAWFDLANAL</sequence>
<keyword evidence="4" id="KW-0067">ATP-binding</keyword>
<dbReference type="PROSITE" id="PS50011">
    <property type="entry name" value="PROTEIN_KINASE_DOM"/>
    <property type="match status" value="1"/>
</dbReference>
<keyword evidence="8" id="KW-1185">Reference proteome</keyword>
<dbReference type="Gene3D" id="1.10.510.10">
    <property type="entry name" value="Transferase(Phosphotransferase) domain 1"/>
    <property type="match status" value="1"/>
</dbReference>
<dbReference type="PANTHER" id="PTHR44329">
    <property type="entry name" value="SERINE/THREONINE-PROTEIN KINASE TNNI3K-RELATED"/>
    <property type="match status" value="1"/>
</dbReference>
<dbReference type="GO" id="GO:0005524">
    <property type="term" value="F:ATP binding"/>
    <property type="evidence" value="ECO:0007669"/>
    <property type="project" value="UniProtKB-KW"/>
</dbReference>
<dbReference type="InterPro" id="IPR051681">
    <property type="entry name" value="Ser/Thr_Kinases-Pseudokinases"/>
</dbReference>
<evidence type="ECO:0000256" key="2">
    <source>
        <dbReference type="ARBA" id="ARBA00022741"/>
    </source>
</evidence>
<evidence type="ECO:0000256" key="4">
    <source>
        <dbReference type="ARBA" id="ARBA00022840"/>
    </source>
</evidence>
<evidence type="ECO:0000313" key="8">
    <source>
        <dbReference type="Proteomes" id="UP000256690"/>
    </source>
</evidence>
<keyword evidence="2" id="KW-0547">Nucleotide-binding</keyword>
<dbReference type="GO" id="GO:0004674">
    <property type="term" value="F:protein serine/threonine kinase activity"/>
    <property type="evidence" value="ECO:0007669"/>
    <property type="project" value="TreeGrafter"/>
</dbReference>
<dbReference type="OrthoDB" id="626167at2759"/>
<gene>
    <name evidence="7" type="ORF">DSM5745_03368</name>
</gene>
<dbReference type="EMBL" id="PVWQ01000003">
    <property type="protein sequence ID" value="RDW86726.1"/>
    <property type="molecule type" value="Genomic_DNA"/>
</dbReference>
<feature type="region of interest" description="Disordered" evidence="5">
    <location>
        <begin position="38"/>
        <end position="59"/>
    </location>
</feature>
<dbReference type="AlphaFoldDB" id="A0A3D8SKC3"/>
<dbReference type="Pfam" id="PF00069">
    <property type="entry name" value="Pkinase"/>
    <property type="match status" value="1"/>
</dbReference>
<name>A0A3D8SKC3_9EURO</name>
<dbReference type="RefSeq" id="XP_026606250.1">
    <property type="nucleotide sequence ID" value="XM_026745384.1"/>
</dbReference>
<dbReference type="Proteomes" id="UP000256690">
    <property type="component" value="Unassembled WGS sequence"/>
</dbReference>